<sequence>MAISSVGIGSGVLTSDLIDKLASAEREPTELRLDVKTEKAETQLSDFGRIKSAVSDLRLSARTLATADAFGAAVGESTSDAVALTAGSAAKPGSYQIEVSKLATAQSLASASFTDKDTTPVGAGTLQIQVGDKLTNVTIDSSSNTLDGLAKAINDSNSGANASVLFNGTGYQLVIASKETGLANAVTITATDSDGNSADTAGLSQFNSNATNPNMTETMPGQDAEFRVNGLALTRPTNSFDDVIPGSTLKLTDVTTAPATVTIRADSEKATERMQDFVDKYNALKEIINEVTAFNASSGEKGSLLGNSAVRSIAADMRSVIGNMVPGLEKANVRSLAEIGVSTNATTGLLEFNSSKFSEKLTAYPEDVAGLFSEQGRTTDASVTYSGGSINTKVGSYGINVTQMATKGAYTGASPLAASTVIDADNGVFSISVDGKNSSEITLTAGTYTQAEMISEIQKQLDANAGLQSAGVAAKASLGPGGELLLSSTVYGKTSNVSIMSTGVNTAASLGLSVGAGVAGLDVEGTINGQKATGTGQYLRSDEGDSSGLRVQITGGTIGDRGQVSYIEGVGDQMVDRINNMLSARGSLSVAIEGFNTEIGQIKEDRQKLDLRIESLTARLVKQFSAADSLVSRLNNTGDFLTAQLKAMAPGAND</sequence>
<dbReference type="InterPro" id="IPR003481">
    <property type="entry name" value="FliD_N"/>
</dbReference>
<evidence type="ECO:0000256" key="5">
    <source>
        <dbReference type="RuleBase" id="RU362066"/>
    </source>
</evidence>
<dbReference type="Pfam" id="PF07195">
    <property type="entry name" value="FliD_C"/>
    <property type="match status" value="2"/>
</dbReference>
<proteinExistence type="inferred from homology"/>
<comment type="function">
    <text evidence="5">Required for morphogenesis and for the elongation of the flagellar filament by facilitating polymerization of the flagellin monomers at the tip of growing filament. Forms a capping structure, which prevents flagellin subunits (transported through the central channel of the flagellum) from leaking out without polymerization at the distal end.</text>
</comment>
<dbReference type="EMBL" id="BAABBO010000005">
    <property type="protein sequence ID" value="GAA3954087.1"/>
    <property type="molecule type" value="Genomic_DNA"/>
</dbReference>
<feature type="domain" description="Flagellar hook-associated protein 2 N-terminal" evidence="6">
    <location>
        <begin position="10"/>
        <end position="106"/>
    </location>
</feature>
<dbReference type="Pfam" id="PF02465">
    <property type="entry name" value="FliD_N"/>
    <property type="match status" value="1"/>
</dbReference>
<dbReference type="PANTHER" id="PTHR30288">
    <property type="entry name" value="FLAGELLAR CAP/ASSEMBLY PROTEIN FLID"/>
    <property type="match status" value="1"/>
</dbReference>
<dbReference type="PANTHER" id="PTHR30288:SF0">
    <property type="entry name" value="FLAGELLAR HOOK-ASSOCIATED PROTEIN 2"/>
    <property type="match status" value="1"/>
</dbReference>
<evidence type="ECO:0000256" key="1">
    <source>
        <dbReference type="ARBA" id="ARBA00009764"/>
    </source>
</evidence>
<keyword evidence="4 5" id="KW-0975">Bacterial flagellum</keyword>
<dbReference type="InterPro" id="IPR010809">
    <property type="entry name" value="FliD_C"/>
</dbReference>
<name>A0ABP7NU87_9GAMM</name>
<evidence type="ECO:0000313" key="9">
    <source>
        <dbReference type="Proteomes" id="UP001501337"/>
    </source>
</evidence>
<evidence type="ECO:0000259" key="6">
    <source>
        <dbReference type="Pfam" id="PF02465"/>
    </source>
</evidence>
<accession>A0ABP7NU87</accession>
<comment type="similarity">
    <text evidence="1 5">Belongs to the FliD family.</text>
</comment>
<dbReference type="RefSeq" id="WP_344804140.1">
    <property type="nucleotide sequence ID" value="NZ_BAABBO010000005.1"/>
</dbReference>
<keyword evidence="9" id="KW-1185">Reference proteome</keyword>
<evidence type="ECO:0000256" key="2">
    <source>
        <dbReference type="ARBA" id="ARBA00011255"/>
    </source>
</evidence>
<keyword evidence="3" id="KW-0175">Coiled coil</keyword>
<dbReference type="Proteomes" id="UP001501337">
    <property type="component" value="Unassembled WGS sequence"/>
</dbReference>
<protein>
    <recommendedName>
        <fullName evidence="5">Flagellar hook-associated protein 2</fullName>
        <shortName evidence="5">HAP2</shortName>
    </recommendedName>
    <alternativeName>
        <fullName evidence="5">Flagellar cap protein</fullName>
    </alternativeName>
</protein>
<evidence type="ECO:0000256" key="4">
    <source>
        <dbReference type="ARBA" id="ARBA00023143"/>
    </source>
</evidence>
<dbReference type="InterPro" id="IPR040026">
    <property type="entry name" value="FliD"/>
</dbReference>
<reference evidence="9" key="1">
    <citation type="journal article" date="2019" name="Int. J. Syst. Evol. Microbiol.">
        <title>The Global Catalogue of Microorganisms (GCM) 10K type strain sequencing project: providing services to taxonomists for standard genome sequencing and annotation.</title>
        <authorList>
            <consortium name="The Broad Institute Genomics Platform"/>
            <consortium name="The Broad Institute Genome Sequencing Center for Infectious Disease"/>
            <person name="Wu L."/>
            <person name="Ma J."/>
        </authorList>
    </citation>
    <scope>NUCLEOTIDE SEQUENCE [LARGE SCALE GENOMIC DNA]</scope>
    <source>
        <strain evidence="9">JCM 17555</strain>
    </source>
</reference>
<keyword evidence="5" id="KW-0964">Secreted</keyword>
<comment type="subcellular location">
    <subcellularLocation>
        <location evidence="5">Secreted</location>
    </subcellularLocation>
    <subcellularLocation>
        <location evidence="5">Bacterial flagellum</location>
    </subcellularLocation>
</comment>
<feature type="domain" description="Flagellar hook-associated protein 2 C-terminal" evidence="7">
    <location>
        <begin position="567"/>
        <end position="636"/>
    </location>
</feature>
<evidence type="ECO:0000259" key="7">
    <source>
        <dbReference type="Pfam" id="PF07195"/>
    </source>
</evidence>
<organism evidence="8 9">
    <name type="scientific">Allohahella marinimesophila</name>
    <dbReference type="NCBI Taxonomy" id="1054972"/>
    <lineage>
        <taxon>Bacteria</taxon>
        <taxon>Pseudomonadati</taxon>
        <taxon>Pseudomonadota</taxon>
        <taxon>Gammaproteobacteria</taxon>
        <taxon>Oceanospirillales</taxon>
        <taxon>Hahellaceae</taxon>
        <taxon>Allohahella</taxon>
    </lineage>
</organism>
<evidence type="ECO:0000313" key="8">
    <source>
        <dbReference type="EMBL" id="GAA3954087.1"/>
    </source>
</evidence>
<comment type="subunit">
    <text evidence="2 5">Homopentamer.</text>
</comment>
<gene>
    <name evidence="8" type="ORF">GCM10022278_11060</name>
</gene>
<evidence type="ECO:0000256" key="3">
    <source>
        <dbReference type="ARBA" id="ARBA00023054"/>
    </source>
</evidence>
<feature type="domain" description="Flagellar hook-associated protein 2 C-terminal" evidence="7">
    <location>
        <begin position="221"/>
        <end position="456"/>
    </location>
</feature>
<comment type="caution">
    <text evidence="8">The sequence shown here is derived from an EMBL/GenBank/DDBJ whole genome shotgun (WGS) entry which is preliminary data.</text>
</comment>